<reference evidence="1" key="1">
    <citation type="submission" date="2022-11" db="EMBL/GenBank/DDBJ databases">
        <title>Genome Resource of Sclerotinia nivalis Strain SnTB1, a Plant Pathogen Isolated from American Ginseng.</title>
        <authorList>
            <person name="Fan S."/>
        </authorList>
    </citation>
    <scope>NUCLEOTIDE SEQUENCE</scope>
    <source>
        <strain evidence="1">SnTB1</strain>
    </source>
</reference>
<keyword evidence="2" id="KW-1185">Reference proteome</keyword>
<comment type="caution">
    <text evidence="1">The sequence shown here is derived from an EMBL/GenBank/DDBJ whole genome shotgun (WGS) entry which is preliminary data.</text>
</comment>
<evidence type="ECO:0000313" key="1">
    <source>
        <dbReference type="EMBL" id="KAJ8069056.1"/>
    </source>
</evidence>
<sequence>MSSKYRCKACFRICNGLSSLTQHQNHCTKYIQGKLVQEARLRVRFEQRENERLPQLDLQQFGNDEGWEEDSKGGYDESISYFNPNQIKPDFPSDAPTPSSPAVTPTVDIRSSMQLNFESDLQIRKGLMESVLLKEALKADEVLEDSEFRRPNPDGRLESLANIPRRCTVPKKDSFIGSDYCKRILPG</sequence>
<accession>A0A9X0AU87</accession>
<organism evidence="1 2">
    <name type="scientific">Sclerotinia nivalis</name>
    <dbReference type="NCBI Taxonomy" id="352851"/>
    <lineage>
        <taxon>Eukaryota</taxon>
        <taxon>Fungi</taxon>
        <taxon>Dikarya</taxon>
        <taxon>Ascomycota</taxon>
        <taxon>Pezizomycotina</taxon>
        <taxon>Leotiomycetes</taxon>
        <taxon>Helotiales</taxon>
        <taxon>Sclerotiniaceae</taxon>
        <taxon>Sclerotinia</taxon>
    </lineage>
</organism>
<gene>
    <name evidence="1" type="ORF">OCU04_002728</name>
</gene>
<proteinExistence type="predicted"/>
<dbReference type="EMBL" id="JAPEIS010000002">
    <property type="protein sequence ID" value="KAJ8069056.1"/>
    <property type="molecule type" value="Genomic_DNA"/>
</dbReference>
<dbReference type="Proteomes" id="UP001152300">
    <property type="component" value="Unassembled WGS sequence"/>
</dbReference>
<name>A0A9X0AU87_9HELO</name>
<dbReference type="AlphaFoldDB" id="A0A9X0AU87"/>
<protein>
    <submittedName>
        <fullName evidence="1">Uncharacterized protein</fullName>
    </submittedName>
</protein>
<evidence type="ECO:0000313" key="2">
    <source>
        <dbReference type="Proteomes" id="UP001152300"/>
    </source>
</evidence>